<organism evidence="3 4">
    <name type="scientific">Thermostichus vulcanus str. 'Rupite'</name>
    <dbReference type="NCBI Taxonomy" id="2813851"/>
    <lineage>
        <taxon>Bacteria</taxon>
        <taxon>Bacillati</taxon>
        <taxon>Cyanobacteriota</taxon>
        <taxon>Cyanophyceae</taxon>
        <taxon>Thermostichales</taxon>
        <taxon>Thermostichaceae</taxon>
        <taxon>Thermostichus</taxon>
    </lineage>
</organism>
<keyword evidence="1" id="KW-0472">Membrane</keyword>
<evidence type="ECO:0000313" key="4">
    <source>
        <dbReference type="Proteomes" id="UP000830835"/>
    </source>
</evidence>
<dbReference type="PANTHER" id="PTHR43592">
    <property type="entry name" value="CAAX AMINO TERMINAL PROTEASE"/>
    <property type="match status" value="1"/>
</dbReference>
<dbReference type="PANTHER" id="PTHR43592:SF7">
    <property type="entry name" value="CAAX AMINO TERMINAL PROTEASE FAMILY PROTEIN"/>
    <property type="match status" value="1"/>
</dbReference>
<feature type="transmembrane region" description="Helical" evidence="1">
    <location>
        <begin position="12"/>
        <end position="34"/>
    </location>
</feature>
<feature type="domain" description="CAAX prenyl protease 2/Lysostaphin resistance protein A-like" evidence="2">
    <location>
        <begin position="88"/>
        <end position="180"/>
    </location>
</feature>
<keyword evidence="3" id="KW-0378">Hydrolase</keyword>
<proteinExistence type="predicted"/>
<reference evidence="3" key="1">
    <citation type="submission" date="2021-02" db="EMBL/GenBank/DDBJ databases">
        <title>The CRISPR/cas machinery reduction and long-range gene transfer in the hot spring cyanobacterium Synechococcus.</title>
        <authorList>
            <person name="Dvorak P."/>
            <person name="Jahodarova E."/>
            <person name="Hasler P."/>
            <person name="Poulickova A."/>
        </authorList>
    </citation>
    <scope>NUCLEOTIDE SEQUENCE</scope>
    <source>
        <strain evidence="3">Rupite</strain>
    </source>
</reference>
<feature type="transmembrane region" description="Helical" evidence="1">
    <location>
        <begin position="169"/>
        <end position="187"/>
    </location>
</feature>
<keyword evidence="3" id="KW-0645">Protease</keyword>
<evidence type="ECO:0000259" key="2">
    <source>
        <dbReference type="Pfam" id="PF02517"/>
    </source>
</evidence>
<dbReference type="RefSeq" id="WP_244350474.1">
    <property type="nucleotide sequence ID" value="NZ_JAFIRA010000023.1"/>
</dbReference>
<feature type="transmembrane region" description="Helical" evidence="1">
    <location>
        <begin position="120"/>
        <end position="139"/>
    </location>
</feature>
<dbReference type="Pfam" id="PF02517">
    <property type="entry name" value="Rce1-like"/>
    <property type="match status" value="1"/>
</dbReference>
<keyword evidence="4" id="KW-1185">Reference proteome</keyword>
<keyword evidence="1" id="KW-0812">Transmembrane</keyword>
<name>A0ABT0CBN4_THEVL</name>
<dbReference type="EMBL" id="JAFIRA010000023">
    <property type="protein sequence ID" value="MCJ2543197.1"/>
    <property type="molecule type" value="Genomic_DNA"/>
</dbReference>
<dbReference type="GO" id="GO:0008237">
    <property type="term" value="F:metallopeptidase activity"/>
    <property type="evidence" value="ECO:0007669"/>
    <property type="project" value="UniProtKB-KW"/>
</dbReference>
<keyword evidence="1" id="KW-1133">Transmembrane helix</keyword>
<keyword evidence="3" id="KW-0482">Metalloprotease</keyword>
<comment type="caution">
    <text evidence="3">The sequence shown here is derived from an EMBL/GenBank/DDBJ whole genome shotgun (WGS) entry which is preliminary data.</text>
</comment>
<dbReference type="Proteomes" id="UP000830835">
    <property type="component" value="Unassembled WGS sequence"/>
</dbReference>
<evidence type="ECO:0000256" key="1">
    <source>
        <dbReference type="SAM" id="Phobius"/>
    </source>
</evidence>
<sequence>MTLQTHPLTREQVLSAMIATSGGLALLAGLWSWLGSLSVPFSWDPLALLWGVGLGFGVVLMSELVYRLWPDYRRAARTYLQLIVDPLQWGDVFWLGLLPGWSEEWLFRGVLVSVWVAGPLGWAGGILCSSLLFGVLHWLEWRGWPYALWASGVGILLGIGLWLSGNLLVTIVAHVLINWFAALWWKYRQCTSEQ</sequence>
<gene>
    <name evidence="3" type="ORF">JX360_09800</name>
</gene>
<accession>A0ABT0CBN4</accession>
<feature type="transmembrane region" description="Helical" evidence="1">
    <location>
        <begin position="46"/>
        <end position="66"/>
    </location>
</feature>
<protein>
    <submittedName>
        <fullName evidence="3">CPBP family intramembrane metalloprotease</fullName>
    </submittedName>
</protein>
<dbReference type="InterPro" id="IPR003675">
    <property type="entry name" value="Rce1/LyrA-like_dom"/>
</dbReference>
<evidence type="ECO:0000313" key="3">
    <source>
        <dbReference type="EMBL" id="MCJ2543197.1"/>
    </source>
</evidence>